<dbReference type="AlphaFoldDB" id="A0A6I2TYR5"/>
<name>A0A6I2TYR5_9BACT</name>
<protein>
    <submittedName>
        <fullName evidence="1">DUF4160 domain-containing protein</fullName>
    </submittedName>
</protein>
<reference evidence="1 2" key="1">
    <citation type="submission" date="2019-08" db="EMBL/GenBank/DDBJ databases">
        <title>In-depth cultivation of the pig gut microbiome towards novel bacterial diversity and tailored functional studies.</title>
        <authorList>
            <person name="Wylensek D."/>
            <person name="Hitch T.C.A."/>
            <person name="Clavel T."/>
        </authorList>
    </citation>
    <scope>NUCLEOTIDE SEQUENCE [LARGE SCALE GENOMIC DNA]</scope>
    <source>
        <strain evidence="1 2">LKV-178-WT-2C</strain>
    </source>
</reference>
<dbReference type="EMBL" id="VUNF01000014">
    <property type="protein sequence ID" value="MST77677.1"/>
    <property type="molecule type" value="Genomic_DNA"/>
</dbReference>
<evidence type="ECO:0000313" key="2">
    <source>
        <dbReference type="Proteomes" id="UP000450161"/>
    </source>
</evidence>
<proteinExistence type="predicted"/>
<sequence length="40" mass="4641">MFEGDLPKKAQELVTECLSLHSDELQDMWDKQIITKLPPL</sequence>
<organism evidence="1 2">
    <name type="scientific">Segatella copri</name>
    <dbReference type="NCBI Taxonomy" id="165179"/>
    <lineage>
        <taxon>Bacteria</taxon>
        <taxon>Pseudomonadati</taxon>
        <taxon>Bacteroidota</taxon>
        <taxon>Bacteroidia</taxon>
        <taxon>Bacteroidales</taxon>
        <taxon>Prevotellaceae</taxon>
        <taxon>Segatella</taxon>
    </lineage>
</organism>
<dbReference type="Proteomes" id="UP000450161">
    <property type="component" value="Unassembled WGS sequence"/>
</dbReference>
<gene>
    <name evidence="1" type="ORF">FYJ72_08275</name>
</gene>
<comment type="caution">
    <text evidence="1">The sequence shown here is derived from an EMBL/GenBank/DDBJ whole genome shotgun (WGS) entry which is preliminary data.</text>
</comment>
<accession>A0A6I2TYR5</accession>
<evidence type="ECO:0000313" key="1">
    <source>
        <dbReference type="EMBL" id="MST77677.1"/>
    </source>
</evidence>